<dbReference type="Pfam" id="PF09380">
    <property type="entry name" value="FERM_C"/>
    <property type="match status" value="1"/>
</dbReference>
<dbReference type="CDD" id="cd17103">
    <property type="entry name" value="FERM_F1_FRMD4"/>
    <property type="match status" value="1"/>
</dbReference>
<keyword evidence="2" id="KW-0963">Cytoplasm</keyword>
<evidence type="ECO:0000256" key="2">
    <source>
        <dbReference type="ARBA" id="ARBA00022490"/>
    </source>
</evidence>
<proteinExistence type="predicted"/>
<dbReference type="PROSITE" id="PS00661">
    <property type="entry name" value="FERM_2"/>
    <property type="match status" value="1"/>
</dbReference>
<evidence type="ECO:0000256" key="4">
    <source>
        <dbReference type="SAM" id="Coils"/>
    </source>
</evidence>
<protein>
    <submittedName>
        <fullName evidence="7">FERM domain-containing protein 4A</fullName>
    </submittedName>
</protein>
<evidence type="ECO:0000256" key="3">
    <source>
        <dbReference type="ARBA" id="ARBA00023054"/>
    </source>
</evidence>
<dbReference type="SMART" id="SM00295">
    <property type="entry name" value="B41"/>
    <property type="match status" value="1"/>
</dbReference>
<reference evidence="7 8" key="1">
    <citation type="submission" date="2015-01" db="EMBL/GenBank/DDBJ databases">
        <title>Evolution of Trichinella species and genotypes.</title>
        <authorList>
            <person name="Korhonen P.K."/>
            <person name="Edoardo P."/>
            <person name="Giuseppe L.R."/>
            <person name="Gasser R.B."/>
        </authorList>
    </citation>
    <scope>NUCLEOTIDE SEQUENCE [LARGE SCALE GENOMIC DNA]</scope>
    <source>
        <strain evidence="7">ISS2496</strain>
    </source>
</reference>
<evidence type="ECO:0000256" key="5">
    <source>
        <dbReference type="SAM" id="MobiDB-lite"/>
    </source>
</evidence>
<dbReference type="InterPro" id="IPR019749">
    <property type="entry name" value="Band_41_domain"/>
</dbReference>
<dbReference type="Pfam" id="PF11819">
    <property type="entry name" value="CUPID"/>
    <property type="match status" value="1"/>
</dbReference>
<dbReference type="SUPFAM" id="SSF50729">
    <property type="entry name" value="PH domain-like"/>
    <property type="match status" value="1"/>
</dbReference>
<dbReference type="PROSITE" id="PS50057">
    <property type="entry name" value="FERM_3"/>
    <property type="match status" value="1"/>
</dbReference>
<dbReference type="CDD" id="cd14473">
    <property type="entry name" value="FERM_B-lobe"/>
    <property type="match status" value="1"/>
</dbReference>
<dbReference type="InterPro" id="IPR019747">
    <property type="entry name" value="FERM_CS"/>
</dbReference>
<dbReference type="GO" id="GO:0005737">
    <property type="term" value="C:cytoplasm"/>
    <property type="evidence" value="ECO:0007669"/>
    <property type="project" value="UniProtKB-SubCell"/>
</dbReference>
<feature type="compositionally biased region" description="Low complexity" evidence="5">
    <location>
        <begin position="981"/>
        <end position="993"/>
    </location>
</feature>
<dbReference type="Gene3D" id="2.30.29.30">
    <property type="entry name" value="Pleckstrin-homology domain (PH domain)/Phosphotyrosine-binding domain (PTB)"/>
    <property type="match status" value="1"/>
</dbReference>
<dbReference type="STRING" id="990121.A0A0V1AFN0"/>
<evidence type="ECO:0000256" key="1">
    <source>
        <dbReference type="ARBA" id="ARBA00004496"/>
    </source>
</evidence>
<feature type="region of interest" description="Disordered" evidence="5">
    <location>
        <begin position="981"/>
        <end position="1001"/>
    </location>
</feature>
<feature type="region of interest" description="Disordered" evidence="5">
    <location>
        <begin position="840"/>
        <end position="872"/>
    </location>
</feature>
<organism evidence="7 8">
    <name type="scientific">Trichinella patagoniensis</name>
    <dbReference type="NCBI Taxonomy" id="990121"/>
    <lineage>
        <taxon>Eukaryota</taxon>
        <taxon>Metazoa</taxon>
        <taxon>Ecdysozoa</taxon>
        <taxon>Nematoda</taxon>
        <taxon>Enoplea</taxon>
        <taxon>Dorylaimia</taxon>
        <taxon>Trichinellida</taxon>
        <taxon>Trichinellidae</taxon>
        <taxon>Trichinella</taxon>
    </lineage>
</organism>
<dbReference type="InterPro" id="IPR018980">
    <property type="entry name" value="FERM_PH-like_C"/>
</dbReference>
<dbReference type="AlphaFoldDB" id="A0A0V1AFN0"/>
<evidence type="ECO:0000313" key="8">
    <source>
        <dbReference type="Proteomes" id="UP000054783"/>
    </source>
</evidence>
<accession>A0A0V1AFN0</accession>
<dbReference type="InterPro" id="IPR018979">
    <property type="entry name" value="FERM_N"/>
</dbReference>
<sequence length="1001" mass="111894">MTSMKKMTEGRRTQVVLLDDRRLEIVVQTRLTVAELMNIVASHCHLKDPDRQYFGLAFQDDKQQLFWLHDDRRVLDHEFPKKLAPSSAVLTLHHLVKFYVDSFMRFANAASVELLFLQVRNQIYRNVISADHDTIFQLGALLVQAYYGDFRNENATRNAIKKLPVFPESVLRYYYSPLECEDQVIEIHKNLTGMSRGSAVVKYLTLVERLETYGMHFYEVKDKVGSPFVLGFSSRGIFQFNSNDKSSALRSFGWNQLENLYYRDKKFSVEVHDPRRVVHVLSSFNPLEDAFQSSTVPGDNLIAAIGDPTTQVSLSRRTFVPSNVRVLVYLCESPQLCKNIWSLAISQHQFYLDNKAISRKDKNVQIRHINELLDNLNKLPFSAIRMHTDTSNNSTSDLGSSVSSQSLRSLPNMCYADEEQARDSEFYKQLQSRKQALELLLIEKLKELKDVCIQEGNITGEIPSELYSALAPGEAEPKIKRRVGTSFSISPDLVNKLVTIDHISKLEADVEIKRKIVAGHEKLVNDPSVSSVVRRRRRQDLKQAIQQLKQLENQLEQLCLTATKYNMHCINYSHSPYKSDKTNSVIRGQPSPFACNSLGRLQSCRNAASGMASSSRLSPLRGRDALPYYAQAPSTSASNSRLRSASIPNSPNLGLRCAEDSVPCSSGLLELNMRQSSSSSSSAVGYRPFVSYQSKYRQQNYPTLLDRPNVGVGCSRSLSSQSLQNDERDVLSPLRFFPKVDAVDHALGSYNVPQQRTSWDQDCLERMNHAVLGSSESVNSGLTHRSISSSTGAKAAIPGCNGQFPGMVNYVGSLDRRQLKNRGSGATGLLKRLSEKYTVIGRQQQQQQQQQQYQESYASMDHSPPRYPSRGSSAMVACQPALEAVRPYSNDDYLKYTNRQPAVAPARRVQHEVNLPPTFSSPQHSAMVHQRTGPKAMIAHDVQDVLSWYDESKPLGVARTNASCSDVCISASAGTVTNAKAANKSNGASSTGSPLKAATVV</sequence>
<keyword evidence="3 4" id="KW-0175">Coiled coil</keyword>
<evidence type="ECO:0000259" key="6">
    <source>
        <dbReference type="PROSITE" id="PS50057"/>
    </source>
</evidence>
<dbReference type="InterPro" id="IPR047176">
    <property type="entry name" value="FRMD4A/B"/>
</dbReference>
<dbReference type="Pfam" id="PF00373">
    <property type="entry name" value="FERM_M"/>
    <property type="match status" value="1"/>
</dbReference>
<evidence type="ECO:0000313" key="7">
    <source>
        <dbReference type="EMBL" id="KRY23656.1"/>
    </source>
</evidence>
<dbReference type="InterPro" id="IPR011993">
    <property type="entry name" value="PH-like_dom_sf"/>
</dbReference>
<dbReference type="PANTHER" id="PTHR46079:SF2">
    <property type="entry name" value="FERM DOMAIN-CONTAINING PROTEIN"/>
    <property type="match status" value="1"/>
</dbReference>
<dbReference type="InterPro" id="IPR019748">
    <property type="entry name" value="FERM_central"/>
</dbReference>
<dbReference type="SUPFAM" id="SSF47031">
    <property type="entry name" value="Second domain of FERM"/>
    <property type="match status" value="1"/>
</dbReference>
<gene>
    <name evidence="7" type="primary">Frmd4a</name>
    <name evidence="7" type="ORF">T12_3954</name>
</gene>
<dbReference type="GO" id="GO:0090162">
    <property type="term" value="P:establishment of epithelial cell polarity"/>
    <property type="evidence" value="ECO:0007669"/>
    <property type="project" value="InterPro"/>
</dbReference>
<dbReference type="InterPro" id="IPR029071">
    <property type="entry name" value="Ubiquitin-like_domsf"/>
</dbReference>
<dbReference type="OrthoDB" id="10063592at2759"/>
<dbReference type="Pfam" id="PF09379">
    <property type="entry name" value="FERM_N"/>
    <property type="match status" value="1"/>
</dbReference>
<dbReference type="Gene3D" id="3.10.20.90">
    <property type="entry name" value="Phosphatidylinositol 3-kinase Catalytic Subunit, Chain A, domain 1"/>
    <property type="match status" value="1"/>
</dbReference>
<dbReference type="PRINTS" id="PR00935">
    <property type="entry name" value="BAND41"/>
</dbReference>
<name>A0A0V1AFN0_9BILA</name>
<dbReference type="PANTHER" id="PTHR46079">
    <property type="entry name" value="FERM DOMAIN-CONTAINING PROTEIN 4"/>
    <property type="match status" value="1"/>
</dbReference>
<feature type="coiled-coil region" evidence="4">
    <location>
        <begin position="534"/>
        <end position="568"/>
    </location>
</feature>
<dbReference type="EMBL" id="JYDQ01000002">
    <property type="protein sequence ID" value="KRY23656.1"/>
    <property type="molecule type" value="Genomic_DNA"/>
</dbReference>
<feature type="domain" description="FERM" evidence="6">
    <location>
        <begin position="11"/>
        <end position="355"/>
    </location>
</feature>
<dbReference type="InterPro" id="IPR000299">
    <property type="entry name" value="FERM_domain"/>
</dbReference>
<comment type="caution">
    <text evidence="7">The sequence shown here is derived from an EMBL/GenBank/DDBJ whole genome shotgun (WGS) entry which is preliminary data.</text>
</comment>
<dbReference type="SMART" id="SM01196">
    <property type="entry name" value="FERM_C"/>
    <property type="match status" value="1"/>
</dbReference>
<feature type="compositionally biased region" description="Low complexity" evidence="5">
    <location>
        <begin position="843"/>
        <end position="854"/>
    </location>
</feature>
<comment type="subcellular location">
    <subcellularLocation>
        <location evidence="1">Cytoplasm</location>
    </subcellularLocation>
</comment>
<dbReference type="InterPro" id="IPR014352">
    <property type="entry name" value="FERM/acyl-CoA-bd_prot_sf"/>
</dbReference>
<dbReference type="Gene3D" id="1.20.80.10">
    <property type="match status" value="1"/>
</dbReference>
<dbReference type="Proteomes" id="UP000054783">
    <property type="component" value="Unassembled WGS sequence"/>
</dbReference>
<dbReference type="InterPro" id="IPR021774">
    <property type="entry name" value="CUPID"/>
</dbReference>
<dbReference type="InterPro" id="IPR035963">
    <property type="entry name" value="FERM_2"/>
</dbReference>
<dbReference type="SUPFAM" id="SSF54236">
    <property type="entry name" value="Ubiquitin-like"/>
    <property type="match status" value="1"/>
</dbReference>
<keyword evidence="8" id="KW-1185">Reference proteome</keyword>